<dbReference type="Pfam" id="PF08245">
    <property type="entry name" value="Mur_ligase_M"/>
    <property type="match status" value="1"/>
</dbReference>
<dbReference type="EMBL" id="CAFBNH010000002">
    <property type="protein sequence ID" value="CAB4938972.1"/>
    <property type="molecule type" value="Genomic_DNA"/>
</dbReference>
<dbReference type="Gene3D" id="3.40.1190.10">
    <property type="entry name" value="Mur-like, catalytic domain"/>
    <property type="match status" value="1"/>
</dbReference>
<dbReference type="GO" id="GO:0008360">
    <property type="term" value="P:regulation of cell shape"/>
    <property type="evidence" value="ECO:0007669"/>
    <property type="project" value="InterPro"/>
</dbReference>
<dbReference type="InterPro" id="IPR036565">
    <property type="entry name" value="Mur-like_cat_sf"/>
</dbReference>
<keyword evidence="6" id="KW-0067">ATP-binding</keyword>
<dbReference type="Gene3D" id="3.40.50.720">
    <property type="entry name" value="NAD(P)-binding Rossmann-like Domain"/>
    <property type="match status" value="1"/>
</dbReference>
<evidence type="ECO:0000313" key="16">
    <source>
        <dbReference type="EMBL" id="CAB4972504.1"/>
    </source>
</evidence>
<evidence type="ECO:0000313" key="12">
    <source>
        <dbReference type="EMBL" id="CAB4776878.1"/>
    </source>
</evidence>
<dbReference type="InterPro" id="IPR036615">
    <property type="entry name" value="Mur_ligase_C_dom_sf"/>
</dbReference>
<evidence type="ECO:0000256" key="5">
    <source>
        <dbReference type="ARBA" id="ARBA00022741"/>
    </source>
</evidence>
<dbReference type="AlphaFoldDB" id="A0A6J7J9A8"/>
<proteinExistence type="inferred from homology"/>
<evidence type="ECO:0000313" key="9">
    <source>
        <dbReference type="EMBL" id="CAB4330019.1"/>
    </source>
</evidence>
<dbReference type="Pfam" id="PF02875">
    <property type="entry name" value="Mur_ligase_C"/>
    <property type="match status" value="1"/>
</dbReference>
<dbReference type="PANTHER" id="PTHR43692">
    <property type="entry name" value="UDP-N-ACETYLMURAMOYLALANINE--D-GLUTAMATE LIGASE"/>
    <property type="match status" value="1"/>
</dbReference>
<dbReference type="UniPathway" id="UPA00219"/>
<protein>
    <submittedName>
        <fullName evidence="15">Unannotated protein</fullName>
    </submittedName>
</protein>
<dbReference type="EMBL" id="CAESAE010000001">
    <property type="protein sequence ID" value="CAB4330019.1"/>
    <property type="molecule type" value="Genomic_DNA"/>
</dbReference>
<evidence type="ECO:0000256" key="6">
    <source>
        <dbReference type="ARBA" id="ARBA00022840"/>
    </source>
</evidence>
<dbReference type="GO" id="GO:0005524">
    <property type="term" value="F:ATP binding"/>
    <property type="evidence" value="ECO:0007669"/>
    <property type="project" value="UniProtKB-KW"/>
</dbReference>
<dbReference type="SUPFAM" id="SSF53244">
    <property type="entry name" value="MurD-like peptide ligases, peptide-binding domain"/>
    <property type="match status" value="1"/>
</dbReference>
<evidence type="ECO:0000313" key="15">
    <source>
        <dbReference type="EMBL" id="CAB4938972.1"/>
    </source>
</evidence>
<evidence type="ECO:0000313" key="10">
    <source>
        <dbReference type="EMBL" id="CAB4686734.1"/>
    </source>
</evidence>
<dbReference type="PANTHER" id="PTHR43692:SF1">
    <property type="entry name" value="UDP-N-ACETYLMURAMOYLALANINE--D-GLUTAMATE LIGASE"/>
    <property type="match status" value="1"/>
</dbReference>
<dbReference type="InterPro" id="IPR004101">
    <property type="entry name" value="Mur_ligase_C"/>
</dbReference>
<evidence type="ECO:0000259" key="8">
    <source>
        <dbReference type="Pfam" id="PF08245"/>
    </source>
</evidence>
<dbReference type="EMBL" id="CAFABH010000017">
    <property type="protein sequence ID" value="CAB4830717.1"/>
    <property type="molecule type" value="Genomic_DNA"/>
</dbReference>
<evidence type="ECO:0000256" key="3">
    <source>
        <dbReference type="ARBA" id="ARBA00022490"/>
    </source>
</evidence>
<dbReference type="EMBL" id="CAEZYM010000002">
    <property type="protein sequence ID" value="CAB4718345.1"/>
    <property type="molecule type" value="Genomic_DNA"/>
</dbReference>
<sequence>MGGEVVVVSFLNVKNANVLVLGAGVTGKAVTKVLSARGLHVAMVDEDSTRTGEKVITLETAKSSDWDFVVVSPGWRQDHPLVTHLRSKNFPLVSEVDLAWQLKIEIAPKQNWLAVTGTNGKTSTVELATAMLRQGGLKARACGNVGETIVEAITNPEKFDFLVVELSSFQLQWSNSPEFHASALLNIADDHVDWHGSFSKYVAAKVRILDRTELAVLNADDGDVVRATQHWQGRKVFFSLDTPSPGEIGLVENLLIDRAFVSDPQEASVLAQLDDVHPAAPHSVSNTLAAAALARSVGVSYEDIRSATQTFHPGRHRIEVVAEVGGVSWINDSKATNPHAAAASLASQLSVVWIAGGLAKGATMDQLISRTKSRIRAAILIGADRELIAQQLVLQAPQVPIVRINPDPPQLATLMERVVLEAKRLAQPGDVVMLAPACASMDQFISYADRGDQFRAAVKKLVVEA</sequence>
<comment type="pathway">
    <text evidence="2">Cell wall biogenesis; peptidoglycan biosynthesis.</text>
</comment>
<accession>A0A6J7J9A8</accession>
<dbReference type="EMBL" id="CAFBLD010000008">
    <property type="protein sequence ID" value="CAB4874088.1"/>
    <property type="molecule type" value="Genomic_DNA"/>
</dbReference>
<feature type="domain" description="Mur ligase C-terminal" evidence="7">
    <location>
        <begin position="316"/>
        <end position="438"/>
    </location>
</feature>
<dbReference type="Gene3D" id="3.90.190.20">
    <property type="entry name" value="Mur ligase, C-terminal domain"/>
    <property type="match status" value="1"/>
</dbReference>
<dbReference type="NCBIfam" id="TIGR01087">
    <property type="entry name" value="murD"/>
    <property type="match status" value="1"/>
</dbReference>
<evidence type="ECO:0000313" key="11">
    <source>
        <dbReference type="EMBL" id="CAB4718345.1"/>
    </source>
</evidence>
<evidence type="ECO:0000313" key="13">
    <source>
        <dbReference type="EMBL" id="CAB4830717.1"/>
    </source>
</evidence>
<dbReference type="InterPro" id="IPR013221">
    <property type="entry name" value="Mur_ligase_cen"/>
</dbReference>
<dbReference type="EMBL" id="CAFBOC010000004">
    <property type="protein sequence ID" value="CAB4972504.1"/>
    <property type="molecule type" value="Genomic_DNA"/>
</dbReference>
<feature type="domain" description="Mur ligase central" evidence="8">
    <location>
        <begin position="115"/>
        <end position="294"/>
    </location>
</feature>
<gene>
    <name evidence="10" type="ORF">UFOPK2510_00393</name>
    <name evidence="11" type="ORF">UFOPK2718_00278</name>
    <name evidence="12" type="ORF">UFOPK2936_00583</name>
    <name evidence="13" type="ORF">UFOPK3174_01057</name>
    <name evidence="14" type="ORF">UFOPK3328_01247</name>
    <name evidence="15" type="ORF">UFOPK3779_00388</name>
    <name evidence="16" type="ORF">UFOPK3913_00545</name>
    <name evidence="9" type="ORF">UFOPK4107_00087</name>
</gene>
<dbReference type="GO" id="GO:0051301">
    <property type="term" value="P:cell division"/>
    <property type="evidence" value="ECO:0007669"/>
    <property type="project" value="InterPro"/>
</dbReference>
<keyword evidence="4" id="KW-0436">Ligase</keyword>
<keyword evidence="3" id="KW-0963">Cytoplasm</keyword>
<dbReference type="GO" id="GO:0008764">
    <property type="term" value="F:UDP-N-acetylmuramoylalanine-D-glutamate ligase activity"/>
    <property type="evidence" value="ECO:0007669"/>
    <property type="project" value="UniProtKB-EC"/>
</dbReference>
<dbReference type="GO" id="GO:0009252">
    <property type="term" value="P:peptidoglycan biosynthetic process"/>
    <property type="evidence" value="ECO:0007669"/>
    <property type="project" value="UniProtKB-UniPathway"/>
</dbReference>
<keyword evidence="5" id="KW-0547">Nucleotide-binding</keyword>
<evidence type="ECO:0000256" key="4">
    <source>
        <dbReference type="ARBA" id="ARBA00022598"/>
    </source>
</evidence>
<dbReference type="GO" id="GO:0005737">
    <property type="term" value="C:cytoplasm"/>
    <property type="evidence" value="ECO:0007669"/>
    <property type="project" value="UniProtKB-SubCell"/>
</dbReference>
<evidence type="ECO:0000259" key="7">
    <source>
        <dbReference type="Pfam" id="PF02875"/>
    </source>
</evidence>
<organism evidence="15">
    <name type="scientific">freshwater metagenome</name>
    <dbReference type="NCBI Taxonomy" id="449393"/>
    <lineage>
        <taxon>unclassified sequences</taxon>
        <taxon>metagenomes</taxon>
        <taxon>ecological metagenomes</taxon>
    </lineage>
</organism>
<dbReference type="SUPFAM" id="SSF51984">
    <property type="entry name" value="MurCD N-terminal domain"/>
    <property type="match status" value="1"/>
</dbReference>
<evidence type="ECO:0000256" key="2">
    <source>
        <dbReference type="ARBA" id="ARBA00004752"/>
    </source>
</evidence>
<evidence type="ECO:0000256" key="1">
    <source>
        <dbReference type="ARBA" id="ARBA00004496"/>
    </source>
</evidence>
<comment type="subcellular location">
    <subcellularLocation>
        <location evidence="1">Cytoplasm</location>
    </subcellularLocation>
</comment>
<dbReference type="EMBL" id="CAEZZW010000002">
    <property type="protein sequence ID" value="CAB4776878.1"/>
    <property type="molecule type" value="Genomic_DNA"/>
</dbReference>
<dbReference type="EMBL" id="CAEZXO010000002">
    <property type="protein sequence ID" value="CAB4686734.1"/>
    <property type="molecule type" value="Genomic_DNA"/>
</dbReference>
<dbReference type="InterPro" id="IPR005762">
    <property type="entry name" value="MurD"/>
</dbReference>
<dbReference type="HAMAP" id="MF_00639">
    <property type="entry name" value="MurD"/>
    <property type="match status" value="1"/>
</dbReference>
<dbReference type="SUPFAM" id="SSF53623">
    <property type="entry name" value="MurD-like peptide ligases, catalytic domain"/>
    <property type="match status" value="1"/>
</dbReference>
<evidence type="ECO:0000313" key="14">
    <source>
        <dbReference type="EMBL" id="CAB4874088.1"/>
    </source>
</evidence>
<name>A0A6J7J9A8_9ZZZZ</name>
<reference evidence="15" key="1">
    <citation type="submission" date="2020-05" db="EMBL/GenBank/DDBJ databases">
        <authorList>
            <person name="Chiriac C."/>
            <person name="Salcher M."/>
            <person name="Ghai R."/>
            <person name="Kavagutti S V."/>
        </authorList>
    </citation>
    <scope>NUCLEOTIDE SEQUENCE</scope>
</reference>